<dbReference type="InterPro" id="IPR029062">
    <property type="entry name" value="Class_I_gatase-like"/>
</dbReference>
<dbReference type="CDD" id="cd01745">
    <property type="entry name" value="GATase1_2"/>
    <property type="match status" value="1"/>
</dbReference>
<gene>
    <name evidence="1" type="ORF">MNODULE_17245</name>
</gene>
<protein>
    <submittedName>
        <fullName evidence="1">Gamma-glutamyl-gamma-aminobutyrate hydrolase family protein</fullName>
    </submittedName>
</protein>
<dbReference type="SUPFAM" id="SSF52317">
    <property type="entry name" value="Class I glutamine amidotransferase-like"/>
    <property type="match status" value="1"/>
</dbReference>
<dbReference type="PROSITE" id="PS51273">
    <property type="entry name" value="GATASE_TYPE_1"/>
    <property type="match status" value="1"/>
</dbReference>
<dbReference type="Gene3D" id="3.40.50.880">
    <property type="match status" value="1"/>
</dbReference>
<reference evidence="1 2" key="1">
    <citation type="journal article" date="2020" name="Nature">
        <title>Bacterial chemolithoautotrophy via manganese oxidation.</title>
        <authorList>
            <person name="Yu H."/>
            <person name="Leadbetter J.R."/>
        </authorList>
    </citation>
    <scope>NUCLEOTIDE SEQUENCE [LARGE SCALE GENOMIC DNA]</scope>
    <source>
        <strain evidence="1 2">Mn-1</strain>
    </source>
</reference>
<evidence type="ECO:0000313" key="1">
    <source>
        <dbReference type="EMBL" id="NKE72499.1"/>
    </source>
</evidence>
<dbReference type="Pfam" id="PF07722">
    <property type="entry name" value="Peptidase_C26"/>
    <property type="match status" value="1"/>
</dbReference>
<proteinExistence type="predicted"/>
<organism evidence="1 2">
    <name type="scientific">Candidatus Manganitrophus noduliformans</name>
    <dbReference type="NCBI Taxonomy" id="2606439"/>
    <lineage>
        <taxon>Bacteria</taxon>
        <taxon>Pseudomonadati</taxon>
        <taxon>Nitrospirota</taxon>
        <taxon>Nitrospiria</taxon>
        <taxon>Candidatus Troglogloeales</taxon>
        <taxon>Candidatus Manganitrophaceae</taxon>
        <taxon>Candidatus Manganitrophus</taxon>
    </lineage>
</organism>
<dbReference type="AlphaFoldDB" id="A0A7X6DSS7"/>
<dbReference type="GO" id="GO:0005829">
    <property type="term" value="C:cytosol"/>
    <property type="evidence" value="ECO:0007669"/>
    <property type="project" value="TreeGrafter"/>
</dbReference>
<evidence type="ECO:0000313" key="2">
    <source>
        <dbReference type="Proteomes" id="UP000534783"/>
    </source>
</evidence>
<dbReference type="GO" id="GO:0033969">
    <property type="term" value="F:gamma-glutamyl-gamma-aminobutyrate hydrolase activity"/>
    <property type="evidence" value="ECO:0007669"/>
    <property type="project" value="TreeGrafter"/>
</dbReference>
<dbReference type="InterPro" id="IPR044668">
    <property type="entry name" value="PuuD-like"/>
</dbReference>
<dbReference type="Proteomes" id="UP000534783">
    <property type="component" value="Unassembled WGS sequence"/>
</dbReference>
<comment type="caution">
    <text evidence="1">The sequence shown here is derived from an EMBL/GenBank/DDBJ whole genome shotgun (WGS) entry which is preliminary data.</text>
</comment>
<accession>A0A7X6DSS7</accession>
<name>A0A7X6DSS7_9BACT</name>
<dbReference type="PANTHER" id="PTHR43235:SF1">
    <property type="entry name" value="GLUTAMINE AMIDOTRANSFERASE PB2B2.05-RELATED"/>
    <property type="match status" value="1"/>
</dbReference>
<dbReference type="GO" id="GO:0006598">
    <property type="term" value="P:polyamine catabolic process"/>
    <property type="evidence" value="ECO:0007669"/>
    <property type="project" value="TreeGrafter"/>
</dbReference>
<dbReference type="InterPro" id="IPR011697">
    <property type="entry name" value="Peptidase_C26"/>
</dbReference>
<keyword evidence="2" id="KW-1185">Reference proteome</keyword>
<dbReference type="EMBL" id="VTOW01000003">
    <property type="protein sequence ID" value="NKE72499.1"/>
    <property type="molecule type" value="Genomic_DNA"/>
</dbReference>
<sequence>MSPPLIGITTYGRGENNRFYLPAQYVDAVRRAGGIPLLLPPGEPHAESLLVQLEGLILTGGGDLDPALYGGAPHPAIYMVDPERDKSEIALVQYSAQSALPTLGICRGSQIINVALGGTLIEHLPDAVGETILHRLPPREPTQHSIRLTPGCRLAEILFQEEFLAPSWHHQAIRRPAPGLKVVGQAPDGTAEAVEMSDHPWLIGVQWHPELAAAEEPLHQKLFNGLVSAASEWKRR</sequence>
<dbReference type="PANTHER" id="PTHR43235">
    <property type="entry name" value="GLUTAMINE AMIDOTRANSFERASE PB2B2.05-RELATED"/>
    <property type="match status" value="1"/>
</dbReference>
<keyword evidence="1" id="KW-0378">Hydrolase</keyword>
<dbReference type="RefSeq" id="WP_168062200.1">
    <property type="nucleotide sequence ID" value="NZ_VTOW01000003.1"/>
</dbReference>